<dbReference type="Proteomes" id="UP000186817">
    <property type="component" value="Unassembled WGS sequence"/>
</dbReference>
<comment type="caution">
    <text evidence="1">The sequence shown here is derived from an EMBL/GenBank/DDBJ whole genome shotgun (WGS) entry which is preliminary data.</text>
</comment>
<dbReference type="AlphaFoldDB" id="A0A1Q9E1V8"/>
<evidence type="ECO:0000313" key="1">
    <source>
        <dbReference type="EMBL" id="OLQ01392.1"/>
    </source>
</evidence>
<keyword evidence="2" id="KW-1185">Reference proteome</keyword>
<reference evidence="1 2" key="1">
    <citation type="submission" date="2016-02" db="EMBL/GenBank/DDBJ databases">
        <title>Genome analysis of coral dinoflagellate symbionts highlights evolutionary adaptations to a symbiotic lifestyle.</title>
        <authorList>
            <person name="Aranda M."/>
            <person name="Li Y."/>
            <person name="Liew Y.J."/>
            <person name="Baumgarten S."/>
            <person name="Simakov O."/>
            <person name="Wilson M."/>
            <person name="Piel J."/>
            <person name="Ashoor H."/>
            <person name="Bougouffa S."/>
            <person name="Bajic V.B."/>
            <person name="Ryu T."/>
            <person name="Ravasi T."/>
            <person name="Bayer T."/>
            <person name="Micklem G."/>
            <person name="Kim H."/>
            <person name="Bhak J."/>
            <person name="Lajeunesse T.C."/>
            <person name="Voolstra C.R."/>
        </authorList>
    </citation>
    <scope>NUCLEOTIDE SEQUENCE [LARGE SCALE GENOMIC DNA]</scope>
    <source>
        <strain evidence="1 2">CCMP2467</strain>
    </source>
</reference>
<dbReference type="OrthoDB" id="10334524at2759"/>
<accession>A0A1Q9E1V8</accession>
<dbReference type="EMBL" id="LSRX01000293">
    <property type="protein sequence ID" value="OLQ01392.1"/>
    <property type="molecule type" value="Genomic_DNA"/>
</dbReference>
<protein>
    <submittedName>
        <fullName evidence="1">Uncharacterized protein</fullName>
    </submittedName>
</protein>
<proteinExistence type="predicted"/>
<evidence type="ECO:0000313" key="2">
    <source>
        <dbReference type="Proteomes" id="UP000186817"/>
    </source>
</evidence>
<name>A0A1Q9E1V8_SYMMI</name>
<sequence>MAFRQHPALIEIFQAGRAPHGASELCIQNLYPLPVTVIVCDNFGKGQLQWLQLDRGERLCVASVELEDFDHAEACAGFYPLSQLKLQANAQYVYGSNYQDKDVFSIKAWASGHEEFNHEAWEVCFDSFRSIATPRKTQVFIPPGPAVFVSGAEPAVFVSGAEPKGRDIISLRLSLLTTCLEVQLPADAPLSSLVSEICRLGYQNPLIVGPRKQKWTGFGCDPALQCLSLRALLEAAKPF</sequence>
<organism evidence="1 2">
    <name type="scientific">Symbiodinium microadriaticum</name>
    <name type="common">Dinoflagellate</name>
    <name type="synonym">Zooxanthella microadriatica</name>
    <dbReference type="NCBI Taxonomy" id="2951"/>
    <lineage>
        <taxon>Eukaryota</taxon>
        <taxon>Sar</taxon>
        <taxon>Alveolata</taxon>
        <taxon>Dinophyceae</taxon>
        <taxon>Suessiales</taxon>
        <taxon>Symbiodiniaceae</taxon>
        <taxon>Symbiodinium</taxon>
    </lineage>
</organism>
<gene>
    <name evidence="1" type="ORF">AK812_SmicGene15854</name>
</gene>